<evidence type="ECO:0000313" key="4">
    <source>
        <dbReference type="Proteomes" id="UP000241546"/>
    </source>
</evidence>
<dbReference type="RefSeq" id="XP_024745011.1">
    <property type="nucleotide sequence ID" value="XM_024893759.1"/>
</dbReference>
<gene>
    <name evidence="3" type="ORF">BBK36DRAFT_1145487</name>
</gene>
<evidence type="ECO:0000256" key="1">
    <source>
        <dbReference type="SAM" id="MobiDB-lite"/>
    </source>
</evidence>
<keyword evidence="4" id="KW-1185">Reference proteome</keyword>
<dbReference type="EMBL" id="KZ680232">
    <property type="protein sequence ID" value="PTB61691.1"/>
    <property type="molecule type" value="Genomic_DNA"/>
</dbReference>
<feature type="compositionally biased region" description="Low complexity" evidence="1">
    <location>
        <begin position="209"/>
        <end position="233"/>
    </location>
</feature>
<keyword evidence="2" id="KW-0472">Membrane</keyword>
<accession>A0A2T4AXK8</accession>
<name>A0A2T4AXK8_9HYPO</name>
<feature type="compositionally biased region" description="Low complexity" evidence="1">
    <location>
        <begin position="192"/>
        <end position="202"/>
    </location>
</feature>
<dbReference type="AlphaFoldDB" id="A0A2T4AXK8"/>
<evidence type="ECO:0000256" key="2">
    <source>
        <dbReference type="SAM" id="Phobius"/>
    </source>
</evidence>
<keyword evidence="2" id="KW-0812">Transmembrane</keyword>
<protein>
    <submittedName>
        <fullName evidence="3">Uncharacterized protein</fullName>
    </submittedName>
</protein>
<keyword evidence="2" id="KW-1133">Transmembrane helix</keyword>
<feature type="region of interest" description="Disordered" evidence="1">
    <location>
        <begin position="324"/>
        <end position="365"/>
    </location>
</feature>
<feature type="compositionally biased region" description="Gly residues" evidence="1">
    <location>
        <begin position="123"/>
        <end position="140"/>
    </location>
</feature>
<feature type="transmembrane region" description="Helical" evidence="2">
    <location>
        <begin position="12"/>
        <end position="34"/>
    </location>
</feature>
<evidence type="ECO:0000313" key="3">
    <source>
        <dbReference type="EMBL" id="PTB61691.1"/>
    </source>
</evidence>
<proteinExistence type="predicted"/>
<feature type="compositionally biased region" description="Gly residues" evidence="1">
    <location>
        <begin position="101"/>
        <end position="115"/>
    </location>
</feature>
<feature type="region of interest" description="Disordered" evidence="1">
    <location>
        <begin position="192"/>
        <end position="247"/>
    </location>
</feature>
<reference evidence="4" key="1">
    <citation type="submission" date="2016-07" db="EMBL/GenBank/DDBJ databases">
        <title>Multiple horizontal gene transfer events from other fungi enriched the ability of initially mycotrophic Trichoderma (Ascomycota) to feed on dead plant biomass.</title>
        <authorList>
            <consortium name="DOE Joint Genome Institute"/>
            <person name="Atanasova L."/>
            <person name="Chenthamara K."/>
            <person name="Zhang J."/>
            <person name="Grujic M."/>
            <person name="Henrissat B."/>
            <person name="Kuo A."/>
            <person name="Aerts A."/>
            <person name="Salamov A."/>
            <person name="Lipzen A."/>
            <person name="Labutti K."/>
            <person name="Barry K."/>
            <person name="Miao Y."/>
            <person name="Rahimi M.J."/>
            <person name="Shen Q."/>
            <person name="Grigoriev I.V."/>
            <person name="Kubicek C.P."/>
            <person name="Druzhinina I.S."/>
        </authorList>
    </citation>
    <scope>NUCLEOTIDE SEQUENCE [LARGE SCALE GENOMIC DNA]</scope>
    <source>
        <strain evidence="4">TUCIM 6016</strain>
    </source>
</reference>
<dbReference type="Proteomes" id="UP000241546">
    <property type="component" value="Unassembled WGS sequence"/>
</dbReference>
<organism evidence="3 4">
    <name type="scientific">Trichoderma citrinoviride</name>
    <dbReference type="NCBI Taxonomy" id="58853"/>
    <lineage>
        <taxon>Eukaryota</taxon>
        <taxon>Fungi</taxon>
        <taxon>Dikarya</taxon>
        <taxon>Ascomycota</taxon>
        <taxon>Pezizomycotina</taxon>
        <taxon>Sordariomycetes</taxon>
        <taxon>Hypocreomycetidae</taxon>
        <taxon>Hypocreales</taxon>
        <taxon>Hypocreaceae</taxon>
        <taxon>Trichoderma</taxon>
    </lineage>
</organism>
<sequence length="365" mass="41072">MFLKMVLSNCEMIFIFSIIFSLLLATVTLVMMILSFELMMFIPSIVIPYPVRVYKTIIFHRKKNLQYYDISAKSNYNMSNLDTLKEILELLMAPAGRRGGRGGGGRRGGGRGGGRGGREGERGGGGGQRGRGSGGRGRGGVQDHPPTWRPRPRGGTIEVPGHRGRGRGERLSRREMEDLLTSEQLEEAFVQQWEQRQQQQQPKPEPEPEQQQQQQQQQQQHQQQQQKQPAVKVEGGEGEGSREEGEVVKKEEVMNEVFFVFLSHYVLISTLLSPPLCCWVLWKNVGFIISSSDVTSTGQVSNLRHGPAGRQEAAIVRDRDLRCPQRTHDSKPGKWARHEMAGDVDRAEGADKAEFRAKDEDVEEH</sequence>
<feature type="region of interest" description="Disordered" evidence="1">
    <location>
        <begin position="98"/>
        <end position="173"/>
    </location>
</feature>
<dbReference type="GeneID" id="36601877"/>